<feature type="region of interest" description="Disordered" evidence="1">
    <location>
        <begin position="259"/>
        <end position="300"/>
    </location>
</feature>
<evidence type="ECO:0000313" key="3">
    <source>
        <dbReference type="EMBL" id="OPC82027.1"/>
    </source>
</evidence>
<feature type="region of interest" description="Disordered" evidence="1">
    <location>
        <begin position="734"/>
        <end position="806"/>
    </location>
</feature>
<evidence type="ECO:0008006" key="5">
    <source>
        <dbReference type="Google" id="ProtNLM"/>
    </source>
</evidence>
<keyword evidence="2" id="KW-0472">Membrane</keyword>
<dbReference type="OrthoDB" id="3797035at2"/>
<feature type="transmembrane region" description="Helical" evidence="2">
    <location>
        <begin position="709"/>
        <end position="727"/>
    </location>
</feature>
<proteinExistence type="predicted"/>
<keyword evidence="4" id="KW-1185">Reference proteome</keyword>
<dbReference type="Proteomes" id="UP000190037">
    <property type="component" value="Unassembled WGS sequence"/>
</dbReference>
<dbReference type="AlphaFoldDB" id="A0A1T3NYW2"/>
<dbReference type="EMBL" id="MWQN01000001">
    <property type="protein sequence ID" value="OPC82027.1"/>
    <property type="molecule type" value="Genomic_DNA"/>
</dbReference>
<sequence length="806" mass="84637">MSDRRIRSEAGMPPRRGRVAGVLLLALLLAVALLGALPPTVVRAADGDGIRVLITRMTPIAKPGGTITIEGQVLNSGSKPLDAVELAVRMRTSEPLFRSGISSPEEGQSNGSLVRDVKPVTVRVPASGPGQPWSFAVRADALNLGEAGAYPLAIEARVGGRVVGSTRTFLPWIGKNGLKNVPKLRVGMIWPLVDRPHRDGTTLGDEGQTPVFRDDDLAALFAPGGRLYELAAIGGGMKVDWAIDPELLDSAAEMAGGYRVAPPGSLEPGKPKKTKDGKPPPEEDTAKATPNQISNTLAGGGGQTAAGWLDRLKGAIGSQPVIGLPYGDPDIAAVAHALDAGKTDLRPQLTEAQLESAAVFQRVLGRPARADVAWPASGALDPSIVSLAGNSGAGTVITAGASLPPTKDLNVTPLATASLPGSDKGTALVTDPDIDTLLAADTRAPGQAVLTTQQLLAELLTIVLQEPTLKPTRSVLIAPPRLMDTALAGVLRDVMAASAEWAQPTSLTELAAEPAPLPARKSVAYPKNVRAFEPSAQYLAETDNLAGSMQTFASILTRPERVTGPFDPALLRMLSTSWRGDAQGADRYRLGVTRGLRELESLVYIIRRTGVTLSGDEGNIPVTVVNNLQQPINVRVVVTSHQPNRLKLGDPATVTVPDGRRLEVPISAKSAANGKVMVDVALLTPDGRAVNPAQSFFVNTTTIDALTRWIIGGLAFLLAVFSLRAFLRKRREAALAGDTRGEDGEDDLDPPAESDPPDDAAGDRIRPKPEWSPPPPVHPYAGGNRPPDPADPHGHTPLGSTTDRPE</sequence>
<feature type="compositionally biased region" description="Polar residues" evidence="1">
    <location>
        <begin position="288"/>
        <end position="297"/>
    </location>
</feature>
<dbReference type="STRING" id="159449.B4N89_14730"/>
<gene>
    <name evidence="3" type="ORF">B4N89_14730</name>
</gene>
<accession>A0A1T3NYW2</accession>
<evidence type="ECO:0000256" key="1">
    <source>
        <dbReference type="SAM" id="MobiDB-lite"/>
    </source>
</evidence>
<keyword evidence="2" id="KW-1133">Transmembrane helix</keyword>
<keyword evidence="2" id="KW-0812">Transmembrane</keyword>
<feature type="compositionally biased region" description="Basic and acidic residues" evidence="1">
    <location>
        <begin position="274"/>
        <end position="286"/>
    </location>
</feature>
<comment type="caution">
    <text evidence="3">The sequence shown here is derived from an EMBL/GenBank/DDBJ whole genome shotgun (WGS) entry which is preliminary data.</text>
</comment>
<feature type="compositionally biased region" description="Acidic residues" evidence="1">
    <location>
        <begin position="743"/>
        <end position="760"/>
    </location>
</feature>
<organism evidence="3 4">
    <name type="scientific">Embleya scabrispora</name>
    <dbReference type="NCBI Taxonomy" id="159449"/>
    <lineage>
        <taxon>Bacteria</taxon>
        <taxon>Bacillati</taxon>
        <taxon>Actinomycetota</taxon>
        <taxon>Actinomycetes</taxon>
        <taxon>Kitasatosporales</taxon>
        <taxon>Streptomycetaceae</taxon>
        <taxon>Embleya</taxon>
    </lineage>
</organism>
<dbReference type="Pfam" id="PF19516">
    <property type="entry name" value="DUF6049"/>
    <property type="match status" value="1"/>
</dbReference>
<dbReference type="RefSeq" id="WP_078976298.1">
    <property type="nucleotide sequence ID" value="NZ_MWQN01000001.1"/>
</dbReference>
<protein>
    <recommendedName>
        <fullName evidence="5">Glycoprotein</fullName>
    </recommendedName>
</protein>
<evidence type="ECO:0000256" key="2">
    <source>
        <dbReference type="SAM" id="Phobius"/>
    </source>
</evidence>
<evidence type="ECO:0000313" key="4">
    <source>
        <dbReference type="Proteomes" id="UP000190037"/>
    </source>
</evidence>
<name>A0A1T3NYW2_9ACTN</name>
<dbReference type="InterPro" id="IPR046112">
    <property type="entry name" value="DUF6049"/>
</dbReference>
<reference evidence="3 4" key="1">
    <citation type="submission" date="2017-03" db="EMBL/GenBank/DDBJ databases">
        <title>Draft genome sequence of Streptomyces scabrisporus NF3, endophyte isolated from Amphipterygium adstringens.</title>
        <authorList>
            <person name="Vazquez M."/>
            <person name="Ceapa C.D."/>
            <person name="Rodriguez Luna D."/>
            <person name="Sanchez Esquivel S."/>
        </authorList>
    </citation>
    <scope>NUCLEOTIDE SEQUENCE [LARGE SCALE GENOMIC DNA]</scope>
    <source>
        <strain evidence="3 4">NF3</strain>
    </source>
</reference>